<dbReference type="InterPro" id="IPR051344">
    <property type="entry name" value="Vgb"/>
</dbReference>
<feature type="region of interest" description="Disordered" evidence="1">
    <location>
        <begin position="1"/>
        <end position="20"/>
    </location>
</feature>
<dbReference type="PANTHER" id="PTHR40274:SF4">
    <property type="entry name" value="BLL1406 PROTEIN"/>
    <property type="match status" value="1"/>
</dbReference>
<evidence type="ECO:0000313" key="2">
    <source>
        <dbReference type="EMBL" id="CAB4937356.1"/>
    </source>
</evidence>
<reference evidence="2" key="1">
    <citation type="submission" date="2020-05" db="EMBL/GenBank/DDBJ databases">
        <authorList>
            <person name="Chiriac C."/>
            <person name="Salcher M."/>
            <person name="Ghai R."/>
            <person name="Kavagutti S V."/>
        </authorList>
    </citation>
    <scope>NUCLEOTIDE SEQUENCE</scope>
</reference>
<proteinExistence type="predicted"/>
<protein>
    <submittedName>
        <fullName evidence="2">Unannotated protein</fullName>
    </submittedName>
</protein>
<dbReference type="EMBL" id="CAFBMK010000211">
    <property type="protein sequence ID" value="CAB4937356.1"/>
    <property type="molecule type" value="Genomic_DNA"/>
</dbReference>
<dbReference type="SUPFAM" id="SSF63829">
    <property type="entry name" value="Calcium-dependent phosphotriesterase"/>
    <property type="match status" value="1"/>
</dbReference>
<sequence>MPIRPIRRGPSAASASSRPRPVRHAALAAALAATALTAAAAPSASAAVQDFPVPTPDSGLNDIATGKDGSLWFSEEKGYKVGRITTAGQITEWTIPREREGDTDFGPEQLTVAADGRVWVLSDAHSSAFVIDPAVPNTPVGRYAIDGDELGGRRGNDIAAAPDGTVWITDSLGDGVLRIASDGRGADTRGGAPQCDFDGILAPGPDGKMWCADSGGGDALKRIELDGVTSTAIPLAPGFSVSSLAAGPGGTMWFGRNSAGSFAFKPGDGAVGFVAPDGNVREVALGDRVAPTSLAAGPDGAMWFGSAGFDQVVGRVTTAGAVTLKPLGARRADAVAFGGDGALWFIDENANRLTRMTRDEVAGSGPAPVAGTPTIPAGTLRASKGRVPVRVTCPAGAAERCRGTVRLRTASKVRVGGRGRAAVRTVSSSGRYTLSPGRTGTIRVTLTSTGRKVIRRGRTVRSVVEVTPRGARKVAAKRTVRVRG</sequence>
<gene>
    <name evidence="2" type="ORF">UFOPK3564_02724</name>
</gene>
<feature type="compositionally biased region" description="Low complexity" evidence="1">
    <location>
        <begin position="8"/>
        <end position="20"/>
    </location>
</feature>
<dbReference type="Pfam" id="PF24684">
    <property type="entry name" value="Vgb_lyase"/>
    <property type="match status" value="1"/>
</dbReference>
<dbReference type="Gene3D" id="2.130.10.10">
    <property type="entry name" value="YVTN repeat-like/Quinoprotein amine dehydrogenase"/>
    <property type="match status" value="2"/>
</dbReference>
<evidence type="ECO:0000256" key="1">
    <source>
        <dbReference type="SAM" id="MobiDB-lite"/>
    </source>
</evidence>
<organism evidence="2">
    <name type="scientific">freshwater metagenome</name>
    <dbReference type="NCBI Taxonomy" id="449393"/>
    <lineage>
        <taxon>unclassified sequences</taxon>
        <taxon>metagenomes</taxon>
        <taxon>ecological metagenomes</taxon>
    </lineage>
</organism>
<accession>A0A6J7J2J9</accession>
<dbReference type="InterPro" id="IPR015943">
    <property type="entry name" value="WD40/YVTN_repeat-like_dom_sf"/>
</dbReference>
<dbReference type="PANTHER" id="PTHR40274">
    <property type="entry name" value="VIRGINIAMYCIN B LYASE"/>
    <property type="match status" value="1"/>
</dbReference>
<name>A0A6J7J2J9_9ZZZZ</name>
<dbReference type="AlphaFoldDB" id="A0A6J7J2J9"/>